<feature type="compositionally biased region" description="Polar residues" evidence="1">
    <location>
        <begin position="113"/>
        <end position="128"/>
    </location>
</feature>
<dbReference type="Gene3D" id="2.60.40.10">
    <property type="entry name" value="Immunoglobulins"/>
    <property type="match status" value="1"/>
</dbReference>
<gene>
    <name evidence="2" type="ORF">NFC81_12520</name>
</gene>
<dbReference type="InterPro" id="IPR008962">
    <property type="entry name" value="PapD-like_sf"/>
</dbReference>
<reference evidence="2" key="1">
    <citation type="submission" date="2022-07" db="EMBL/GenBank/DDBJ databases">
        <title>Complete genome sequence of Salinispirillum sp. LH10-3-1 capable of multiple carbohydrate inversion isolated from a soda lake.</title>
        <authorList>
            <person name="Liu J."/>
            <person name="Zhai Y."/>
            <person name="Zhang H."/>
            <person name="Yang H."/>
            <person name="Qu J."/>
            <person name="Li J."/>
        </authorList>
    </citation>
    <scope>NUCLEOTIDE SEQUENCE</scope>
    <source>
        <strain evidence="2">LH 10-3-1</strain>
    </source>
</reference>
<dbReference type="InterPro" id="IPR013783">
    <property type="entry name" value="Ig-like_fold"/>
</dbReference>
<dbReference type="EMBL" id="CP101717">
    <property type="protein sequence ID" value="WLD57527.1"/>
    <property type="molecule type" value="Genomic_DNA"/>
</dbReference>
<dbReference type="AlphaFoldDB" id="A0AB38YE03"/>
<dbReference type="SUPFAM" id="SSF49354">
    <property type="entry name" value="PapD-like"/>
    <property type="match status" value="1"/>
</dbReference>
<protein>
    <recommendedName>
        <fullName evidence="3">Molecular chaperone</fullName>
    </recommendedName>
</protein>
<evidence type="ECO:0000313" key="2">
    <source>
        <dbReference type="EMBL" id="WLD57527.1"/>
    </source>
</evidence>
<organism evidence="2">
    <name type="scientific">Salinispirillum sp. LH 10-3-1</name>
    <dbReference type="NCBI Taxonomy" id="2952525"/>
    <lineage>
        <taxon>Bacteria</taxon>
        <taxon>Pseudomonadati</taxon>
        <taxon>Pseudomonadota</taxon>
        <taxon>Gammaproteobacteria</taxon>
        <taxon>Oceanospirillales</taxon>
        <taxon>Saccharospirillaceae</taxon>
        <taxon>Salinispirillum</taxon>
    </lineage>
</organism>
<proteinExistence type="predicted"/>
<name>A0AB38YE03_9GAMM</name>
<sequence length="258" mass="27797">MAHADLLVAPTRVVIEPNQRAAQVELINRGSTTGTYRISVVNRRMGSAGGFTDVDMTEPPLTGERFADRMIRFSPRQVTLEPGESQTVRLMVRKPADLEAGEYRSHLLFSRQPDPTTETPSGAPGTSRQLSISITTLLSISIPVIVRHGQTDASASISDIAVQANENGDALLSVQLHREGNRSLYGDLVVYHTAPGRNEQVIGRIAGMSVYVPNAQRQVNVGLSLSAEQLSGGMLRVTYSLPQAEGGRLLAEAAATLR</sequence>
<dbReference type="RefSeq" id="WP_304994812.1">
    <property type="nucleotide sequence ID" value="NZ_CP101717.1"/>
</dbReference>
<accession>A0AB38YE03</accession>
<evidence type="ECO:0008006" key="3">
    <source>
        <dbReference type="Google" id="ProtNLM"/>
    </source>
</evidence>
<feature type="region of interest" description="Disordered" evidence="1">
    <location>
        <begin position="109"/>
        <end position="128"/>
    </location>
</feature>
<evidence type="ECO:0000256" key="1">
    <source>
        <dbReference type="SAM" id="MobiDB-lite"/>
    </source>
</evidence>